<accession>A0A943UUU5</accession>
<dbReference type="AlphaFoldDB" id="A0A943UUU5"/>
<sequence>FLGHLTPWLVLGAVAVWIVGIVVHDDDAEKTGLSFTVAGSVVQLAADAIYIAACSMAKFADFGHYADPTAITTAPTHIQSLMDVMVAGPAAGMFWGSLACAAALIAIALITKKANGSPLAFASIAGVVVLAGSVLFRVLIYMLGYSFVLLY</sequence>
<gene>
    <name evidence="2" type="ORF">KH142_09810</name>
</gene>
<organism evidence="2 3">
    <name type="scientific">Slackia piriformis</name>
    <dbReference type="NCBI Taxonomy" id="626934"/>
    <lineage>
        <taxon>Bacteria</taxon>
        <taxon>Bacillati</taxon>
        <taxon>Actinomycetota</taxon>
        <taxon>Coriobacteriia</taxon>
        <taxon>Eggerthellales</taxon>
        <taxon>Eggerthellaceae</taxon>
        <taxon>Slackia</taxon>
    </lineage>
</organism>
<comment type="caution">
    <text evidence="2">The sequence shown here is derived from an EMBL/GenBank/DDBJ whole genome shotgun (WGS) entry which is preliminary data.</text>
</comment>
<reference evidence="2" key="1">
    <citation type="submission" date="2021-02" db="EMBL/GenBank/DDBJ databases">
        <title>Infant gut strain persistence is associated with maternal origin, phylogeny, and functional potential including surface adhesion and iron acquisition.</title>
        <authorList>
            <person name="Lou Y.C."/>
        </authorList>
    </citation>
    <scope>NUCLEOTIDE SEQUENCE</scope>
    <source>
        <strain evidence="2">L2_039_000G1_dasL2_039_000G1_concoct_11</strain>
    </source>
</reference>
<dbReference type="Proteomes" id="UP000727506">
    <property type="component" value="Unassembled WGS sequence"/>
</dbReference>
<dbReference type="EMBL" id="JAGZSV010000286">
    <property type="protein sequence ID" value="MBS6941737.1"/>
    <property type="molecule type" value="Genomic_DNA"/>
</dbReference>
<evidence type="ECO:0000313" key="3">
    <source>
        <dbReference type="Proteomes" id="UP000727506"/>
    </source>
</evidence>
<feature type="transmembrane region" description="Helical" evidence="1">
    <location>
        <begin position="119"/>
        <end position="143"/>
    </location>
</feature>
<proteinExistence type="predicted"/>
<feature type="transmembrane region" description="Helical" evidence="1">
    <location>
        <begin position="90"/>
        <end position="110"/>
    </location>
</feature>
<evidence type="ECO:0000256" key="1">
    <source>
        <dbReference type="SAM" id="Phobius"/>
    </source>
</evidence>
<feature type="non-terminal residue" evidence="2">
    <location>
        <position position="1"/>
    </location>
</feature>
<evidence type="ECO:0000313" key="2">
    <source>
        <dbReference type="EMBL" id="MBS6941737.1"/>
    </source>
</evidence>
<feature type="transmembrane region" description="Helical" evidence="1">
    <location>
        <begin position="35"/>
        <end position="53"/>
    </location>
</feature>
<keyword evidence="1" id="KW-0472">Membrane</keyword>
<name>A0A943UUU5_9ACTN</name>
<keyword evidence="1" id="KW-0812">Transmembrane</keyword>
<feature type="transmembrane region" description="Helical" evidence="1">
    <location>
        <begin position="6"/>
        <end position="23"/>
    </location>
</feature>
<protein>
    <submittedName>
        <fullName evidence="2">Uncharacterized protein</fullName>
    </submittedName>
</protein>
<keyword evidence="1" id="KW-1133">Transmembrane helix</keyword>